<accession>A0A0J6II80</accession>
<evidence type="ECO:0000313" key="1">
    <source>
        <dbReference type="EMBL" id="KMN12058.1"/>
    </source>
</evidence>
<dbReference type="EMBL" id="JYLF01000011">
    <property type="protein sequence ID" value="KMN12058.1"/>
    <property type="molecule type" value="Genomic_DNA"/>
</dbReference>
<dbReference type="STRING" id="1608994.TU86_20665"/>
<proteinExistence type="predicted"/>
<dbReference type="Proteomes" id="UP000036325">
    <property type="component" value="Unassembled WGS sequence"/>
</dbReference>
<protein>
    <submittedName>
        <fullName evidence="1">Uncharacterized protein</fullName>
    </submittedName>
</protein>
<name>A0A0J6IGZ9_9PSED</name>
<evidence type="ECO:0000313" key="2">
    <source>
        <dbReference type="Proteomes" id="UP000036325"/>
    </source>
</evidence>
<sequence length="129" mass="15241">MTMFIKKEKVYEAAYSLIEDFMDAFNEKSTAKLKTEFGMTPAIYNEAREYLDDYFNTDQYLLKPPPKKGASPHLLEDNLLDIYGTDEETDCWRINCRLFSEQGEEEISANFDLFYDKEQFKLKYLYTAS</sequence>
<gene>
    <name evidence="1" type="ORF">TU86_20665</name>
</gene>
<organism evidence="1 2">
    <name type="scientific">Pseudomonas weihenstephanensis</name>
    <dbReference type="NCBI Taxonomy" id="1608994"/>
    <lineage>
        <taxon>Bacteria</taxon>
        <taxon>Pseudomonadati</taxon>
        <taxon>Pseudomonadota</taxon>
        <taxon>Gammaproteobacteria</taxon>
        <taxon>Pseudomonadales</taxon>
        <taxon>Pseudomonadaceae</taxon>
        <taxon>Pseudomonas</taxon>
    </lineage>
</organism>
<dbReference type="PATRIC" id="fig|1608994.3.peg.292"/>
<dbReference type="AlphaFoldDB" id="A0A0J6IGZ9"/>
<accession>A0A0J6IGZ9</accession>
<reference evidence="1 2" key="1">
    <citation type="submission" date="2015-02" db="EMBL/GenBank/DDBJ databases">
        <title>Pseudomonas helleri sp. nov. and Pseudomonas weihenstephanensis sp. nov., isolated from raw cows milk.</title>
        <authorList>
            <person name="von Neubeck M."/>
            <person name="Huptas C."/>
            <person name="Wenning M."/>
            <person name="Scherer S."/>
        </authorList>
    </citation>
    <scope>NUCLEOTIDE SEQUENCE [LARGE SCALE GENOMIC DNA]</scope>
    <source>
        <strain evidence="1 2">DSM 29166</strain>
    </source>
</reference>
<comment type="caution">
    <text evidence="1">The sequence shown here is derived from an EMBL/GenBank/DDBJ whole genome shotgun (WGS) entry which is preliminary data.</text>
</comment>